<dbReference type="PROSITE" id="PS51273">
    <property type="entry name" value="GATASE_TYPE_1"/>
    <property type="match status" value="1"/>
</dbReference>
<dbReference type="EMBL" id="AUBJ02000001">
    <property type="protein sequence ID" value="MCP2331932.1"/>
    <property type="molecule type" value="Genomic_DNA"/>
</dbReference>
<evidence type="ECO:0000313" key="2">
    <source>
        <dbReference type="EMBL" id="MCP2331932.1"/>
    </source>
</evidence>
<dbReference type="InterPro" id="IPR029062">
    <property type="entry name" value="Class_I_gatase-like"/>
</dbReference>
<dbReference type="InterPro" id="IPR044992">
    <property type="entry name" value="ChyE-like"/>
</dbReference>
<feature type="domain" description="Glutamine amidotransferase" evidence="1">
    <location>
        <begin position="43"/>
        <end position="204"/>
    </location>
</feature>
<evidence type="ECO:0000313" key="3">
    <source>
        <dbReference type="Proteomes" id="UP000791080"/>
    </source>
</evidence>
<dbReference type="InterPro" id="IPR017926">
    <property type="entry name" value="GATASE"/>
</dbReference>
<accession>A0ABT1JHG3</accession>
<keyword evidence="2" id="KW-0315">Glutamine amidotransferase</keyword>
<dbReference type="Gene3D" id="3.40.50.880">
    <property type="match status" value="1"/>
</dbReference>
<organism evidence="2 3">
    <name type="scientific">Actinoalloteichus caeruleus DSM 43889</name>
    <dbReference type="NCBI Taxonomy" id="1120930"/>
    <lineage>
        <taxon>Bacteria</taxon>
        <taxon>Bacillati</taxon>
        <taxon>Actinomycetota</taxon>
        <taxon>Actinomycetes</taxon>
        <taxon>Pseudonocardiales</taxon>
        <taxon>Pseudonocardiaceae</taxon>
        <taxon>Actinoalloteichus</taxon>
        <taxon>Actinoalloteichus cyanogriseus</taxon>
    </lineage>
</organism>
<dbReference type="SUPFAM" id="SSF52317">
    <property type="entry name" value="Class I glutamine amidotransferase-like"/>
    <property type="match status" value="1"/>
</dbReference>
<dbReference type="CDD" id="cd01741">
    <property type="entry name" value="GATase1_1"/>
    <property type="match status" value="1"/>
</dbReference>
<comment type="caution">
    <text evidence="2">The sequence shown here is derived from an EMBL/GenBank/DDBJ whole genome shotgun (WGS) entry which is preliminary data.</text>
</comment>
<protein>
    <submittedName>
        <fullName evidence="2">GMP synthase - Glutamine amidotransferase</fullName>
    </submittedName>
</protein>
<dbReference type="PANTHER" id="PTHR42695:SF5">
    <property type="entry name" value="GLUTAMINE AMIDOTRANSFERASE YLR126C-RELATED"/>
    <property type="match status" value="1"/>
</dbReference>
<keyword evidence="3" id="KW-1185">Reference proteome</keyword>
<sequence length="271" mass="28661">MEGVGGSGVLGAVGHSIVVVTSVRVLVLQPDPSDPPARLGEWLRSAGAELDIIHPDQQEVPELGEYHALVCLGGRVQAEDVIAHPWLLDVRARLTTAVGKGLPTFAVCLGAQLLAAAAGGRVEASPTGPAAGPTLVAKRDAAVEDELFEDLVLMPLVVQAHRDIVTRLPPGATLLAASPNCPHQAFRVGTAAWGTQFHIETTPEMIRDWFDADPELAAAAPARAHSTAALAEAHEEIEATWKPIVTRFVRIAARRAGLEPREPGPRRLPLV</sequence>
<evidence type="ECO:0000259" key="1">
    <source>
        <dbReference type="Pfam" id="PF00117"/>
    </source>
</evidence>
<dbReference type="Proteomes" id="UP000791080">
    <property type="component" value="Unassembled WGS sequence"/>
</dbReference>
<dbReference type="PANTHER" id="PTHR42695">
    <property type="entry name" value="GLUTAMINE AMIDOTRANSFERASE YLR126C-RELATED"/>
    <property type="match status" value="1"/>
</dbReference>
<reference evidence="2 3" key="1">
    <citation type="submission" date="2022-06" db="EMBL/GenBank/DDBJ databases">
        <title>Genomic Encyclopedia of Type Strains, Phase I: the one thousand microbial genomes (KMG-I) project.</title>
        <authorList>
            <person name="Kyrpides N."/>
        </authorList>
    </citation>
    <scope>NUCLEOTIDE SEQUENCE [LARGE SCALE GENOMIC DNA]</scope>
    <source>
        <strain evidence="2 3">DSM 43889</strain>
    </source>
</reference>
<gene>
    <name evidence="2" type="ORF">G443_002202</name>
</gene>
<proteinExistence type="predicted"/>
<dbReference type="Pfam" id="PF00117">
    <property type="entry name" value="GATase"/>
    <property type="match status" value="1"/>
</dbReference>
<name>A0ABT1JHG3_ACTCY</name>